<reference evidence="1 2" key="1">
    <citation type="journal article" date="2012" name="Appl. Environ. Microbiol.">
        <title>Short-read sequencing for genomic analysis of the brown rot fungus Fibroporia radiculosa.</title>
        <authorList>
            <person name="Tang J.D."/>
            <person name="Perkins A.D."/>
            <person name="Sonstegard T.S."/>
            <person name="Schroeder S.G."/>
            <person name="Burgess S.C."/>
            <person name="Diehl S.V."/>
        </authorList>
    </citation>
    <scope>NUCLEOTIDE SEQUENCE [LARGE SCALE GENOMIC DNA]</scope>
    <source>
        <strain evidence="1 2">TFFH 294</strain>
    </source>
</reference>
<dbReference type="AlphaFoldDB" id="J4HRJ4"/>
<dbReference type="RefSeq" id="XP_012177680.1">
    <property type="nucleotide sequence ID" value="XM_012322290.1"/>
</dbReference>
<dbReference type="EMBL" id="HE796880">
    <property type="protein sequence ID" value="CCL98397.1"/>
    <property type="molecule type" value="Genomic_DNA"/>
</dbReference>
<evidence type="ECO:0000313" key="1">
    <source>
        <dbReference type="EMBL" id="CCL98397.1"/>
    </source>
</evidence>
<name>J4HRJ4_9APHY</name>
<dbReference type="HOGENOM" id="CLU_662280_0_0_1"/>
<evidence type="ECO:0000313" key="2">
    <source>
        <dbReference type="Proteomes" id="UP000006352"/>
    </source>
</evidence>
<dbReference type="InParanoid" id="J4HRJ4"/>
<dbReference type="Proteomes" id="UP000006352">
    <property type="component" value="Unassembled WGS sequence"/>
</dbReference>
<keyword evidence="2" id="KW-1185">Reference proteome</keyword>
<sequence length="415" mass="44780">MISSALPAIFSYDSTSLESEDLPTAEDEILGIGPSTYYHACEPPEAPWEPHLAEFSTTPMFLQTWEWYERLKTCLYATPNLDAYYAAIDASEDKGSAASLASAVGGTRWHDVCHPIPSRISTFSALQVLSPESSLVQGDEISALASISDAWQIDSTSDDTDWSSIVAELQENIMKPHNETPADPSLDISGSQIPALPDLSTVSAMECMKPSEAPHAGPRTQVQTLYAIDNTNVSSNLLDGSYVGAVNGPAVLSRAGTEGLPTIQDLRPYSSLYAPLAFFGQPPSISVRYFAGNTATYPQIAPGTRYQASYGKLPIATAIGTWPTSAFAGPYSYSIYTSPRSPPPGTIPYISKRLRSANPKTEVKFQSSAKTTHGDTHIRYQPAKKHTGVGEGIHSVHTANDAKGHQLARTFMRRT</sequence>
<organism evidence="1 2">
    <name type="scientific">Fibroporia radiculosa</name>
    <dbReference type="NCBI Taxonomy" id="599839"/>
    <lineage>
        <taxon>Eukaryota</taxon>
        <taxon>Fungi</taxon>
        <taxon>Dikarya</taxon>
        <taxon>Basidiomycota</taxon>
        <taxon>Agaricomycotina</taxon>
        <taxon>Agaricomycetes</taxon>
        <taxon>Polyporales</taxon>
        <taxon>Fibroporiaceae</taxon>
        <taxon>Fibroporia</taxon>
    </lineage>
</organism>
<proteinExistence type="predicted"/>
<gene>
    <name evidence="1" type="ORF">FIBRA_00392</name>
</gene>
<accession>J4HRJ4</accession>
<protein>
    <submittedName>
        <fullName evidence="1">Uncharacterized protein</fullName>
    </submittedName>
</protein>
<dbReference type="GeneID" id="24093308"/>